<reference evidence="6" key="1">
    <citation type="submission" date="2021-05" db="EMBL/GenBank/DDBJ databases">
        <authorList>
            <person name="Alioto T."/>
            <person name="Alioto T."/>
            <person name="Gomez Garrido J."/>
        </authorList>
    </citation>
    <scope>NUCLEOTIDE SEQUENCE</scope>
</reference>
<protein>
    <submittedName>
        <fullName evidence="6">Mitochondrial inner membrane protein COX18</fullName>
    </submittedName>
</protein>
<dbReference type="CDD" id="cd20069">
    <property type="entry name" value="5TM_Oxa1-like"/>
    <property type="match status" value="1"/>
</dbReference>
<proteinExistence type="predicted"/>
<evidence type="ECO:0000313" key="6">
    <source>
        <dbReference type="EMBL" id="CAG6719136.1"/>
    </source>
</evidence>
<dbReference type="GO" id="GO:0005743">
    <property type="term" value="C:mitochondrial inner membrane"/>
    <property type="evidence" value="ECO:0007669"/>
    <property type="project" value="TreeGrafter"/>
</dbReference>
<dbReference type="EMBL" id="HBUF01358337">
    <property type="protein sequence ID" value="CAG6719135.1"/>
    <property type="molecule type" value="Transcribed_RNA"/>
</dbReference>
<dbReference type="PANTHER" id="PTHR12428:SF65">
    <property type="entry name" value="CYTOCHROME C OXIDASE ASSEMBLY PROTEIN COX18, MITOCHONDRIAL"/>
    <property type="match status" value="1"/>
</dbReference>
<dbReference type="EMBL" id="HBUF01606603">
    <property type="protein sequence ID" value="CAG6777706.1"/>
    <property type="molecule type" value="Transcribed_RNA"/>
</dbReference>
<dbReference type="EMBL" id="HBUF01358338">
    <property type="protein sequence ID" value="CAG6719136.1"/>
    <property type="molecule type" value="Transcribed_RNA"/>
</dbReference>
<keyword evidence="4 5" id="KW-0472">Membrane</keyword>
<evidence type="ECO:0000256" key="3">
    <source>
        <dbReference type="ARBA" id="ARBA00022989"/>
    </source>
</evidence>
<organism evidence="6">
    <name type="scientific">Cacopsylla melanoneura</name>
    <dbReference type="NCBI Taxonomy" id="428564"/>
    <lineage>
        <taxon>Eukaryota</taxon>
        <taxon>Metazoa</taxon>
        <taxon>Ecdysozoa</taxon>
        <taxon>Arthropoda</taxon>
        <taxon>Hexapoda</taxon>
        <taxon>Insecta</taxon>
        <taxon>Pterygota</taxon>
        <taxon>Neoptera</taxon>
        <taxon>Paraneoptera</taxon>
        <taxon>Hemiptera</taxon>
        <taxon>Sternorrhyncha</taxon>
        <taxon>Psylloidea</taxon>
        <taxon>Psyllidae</taxon>
        <taxon>Psyllinae</taxon>
        <taxon>Cacopsylla</taxon>
    </lineage>
</organism>
<evidence type="ECO:0000256" key="4">
    <source>
        <dbReference type="ARBA" id="ARBA00023136"/>
    </source>
</evidence>
<dbReference type="GO" id="GO:0032977">
    <property type="term" value="F:membrane insertase activity"/>
    <property type="evidence" value="ECO:0007669"/>
    <property type="project" value="InterPro"/>
</dbReference>
<dbReference type="InterPro" id="IPR001708">
    <property type="entry name" value="YidC/ALB3/OXA1/COX18"/>
</dbReference>
<dbReference type="AlphaFoldDB" id="A0A8D8V4Z8"/>
<evidence type="ECO:0000256" key="2">
    <source>
        <dbReference type="ARBA" id="ARBA00022692"/>
    </source>
</evidence>
<name>A0A8D8V4Z8_9HEMI</name>
<feature type="transmembrane region" description="Helical" evidence="5">
    <location>
        <begin position="296"/>
        <end position="315"/>
    </location>
</feature>
<accession>A0A8D8V4Z8</accession>
<comment type="subcellular location">
    <subcellularLocation>
        <location evidence="1">Membrane</location>
        <topology evidence="1">Multi-pass membrane protein</topology>
    </subcellularLocation>
</comment>
<dbReference type="PANTHER" id="PTHR12428">
    <property type="entry name" value="OXA1"/>
    <property type="match status" value="1"/>
</dbReference>
<evidence type="ECO:0000256" key="1">
    <source>
        <dbReference type="ARBA" id="ARBA00004141"/>
    </source>
</evidence>
<sequence>MIRCYHSLHLNSSLLSTIIKSTVSNKSSFSHCTSVHQFRPSGQDRNVQYLGVFQHSKFAPAIFVSQKRPLSRDSLLEFQTSIFNSISFSTPVHYAQEVLVAVHNLTGLEWGPTIVLSAFLLRLFLTLPVTVYQHYILAKFENVVTKKFPEILEELKRETATATRMFKWDNDRANYNYAKSARTQYKKIIQEENCHPLKASLLVWIQMPLWICSSFAVRNLLLMRPEKTLETMQIYADISTEKFLWLDDLLACDHSFVLPATLGIFNLAIIEMQILYRDEKLTGAKRYTTNVFRAIALLLVPIAANVPSILSLYWASSAFYGFTQNLILWSPNFRKFCGIPFTKKTKLLPYRHMVDTLIKRYYKLEGGK</sequence>
<dbReference type="GO" id="GO:0033617">
    <property type="term" value="P:mitochondrial respiratory chain complex IV assembly"/>
    <property type="evidence" value="ECO:0007669"/>
    <property type="project" value="TreeGrafter"/>
</dbReference>
<dbReference type="EMBL" id="HBUF01606602">
    <property type="protein sequence ID" value="CAG6777705.1"/>
    <property type="molecule type" value="Transcribed_RNA"/>
</dbReference>
<keyword evidence="3 5" id="KW-1133">Transmembrane helix</keyword>
<dbReference type="GO" id="GO:0032979">
    <property type="term" value="P:protein insertion into mitochondrial inner membrane from matrix"/>
    <property type="evidence" value="ECO:0007669"/>
    <property type="project" value="TreeGrafter"/>
</dbReference>
<dbReference type="EMBL" id="HBUF01313143">
    <property type="protein sequence ID" value="CAG6693522.1"/>
    <property type="molecule type" value="Transcribed_RNA"/>
</dbReference>
<keyword evidence="2 5" id="KW-0812">Transmembrane</keyword>
<dbReference type="EMBL" id="HBUF01313144">
    <property type="protein sequence ID" value="CAG6693523.1"/>
    <property type="molecule type" value="Transcribed_RNA"/>
</dbReference>
<dbReference type="EMBL" id="HBUF01035250">
    <property type="protein sequence ID" value="CAG6616268.1"/>
    <property type="molecule type" value="Transcribed_RNA"/>
</dbReference>
<evidence type="ECO:0000256" key="5">
    <source>
        <dbReference type="SAM" id="Phobius"/>
    </source>
</evidence>